<dbReference type="Pfam" id="PF00753">
    <property type="entry name" value="Lactamase_B"/>
    <property type="match status" value="1"/>
</dbReference>
<gene>
    <name evidence="4" type="ORF">LZI70_03975</name>
</gene>
<dbReference type="Gene3D" id="3.40.50.10890">
    <property type="match status" value="1"/>
</dbReference>
<feature type="domain" description="Beta-Casp" evidence="3">
    <location>
        <begin position="243"/>
        <end position="373"/>
    </location>
</feature>
<feature type="domain" description="Metallo-beta-lactamase" evidence="2">
    <location>
        <begin position="13"/>
        <end position="209"/>
    </location>
</feature>
<dbReference type="InterPro" id="IPR011108">
    <property type="entry name" value="RMMBL"/>
</dbReference>
<dbReference type="EMBL" id="CP090614">
    <property type="protein sequence ID" value="UTT85447.1"/>
    <property type="molecule type" value="Genomic_DNA"/>
</dbReference>
<dbReference type="InterPro" id="IPR022712">
    <property type="entry name" value="Beta_Casp"/>
</dbReference>
<dbReference type="Proteomes" id="UP001059120">
    <property type="component" value="Chromosome 1"/>
</dbReference>
<dbReference type="SMART" id="SM00849">
    <property type="entry name" value="Lactamase_B"/>
    <property type="match status" value="1"/>
</dbReference>
<sequence>MQVIHHGGKHTVTGSCHELRVEDQAILIDCGLFQGADTRPLDVEFETQNLNALLLTHSHIDHIGRIPWLLATGFNQPIICTKATAAIAPLMIEDGLKLQGVSHSQRKQILKRIHSLIQPQAYHQWFPIPRVPHLNKQKDRGRPNTLDARFQPAGHILGSAYIEVKLPNEEVVVFSGDLGPSNTPLLPDPVSPERADYLYIESTYGASNHSNIAERAETLNRIIDHSLKDGGAILIPAFSVGRTQELLFDIEQMIEQRSLSHQLPIILDSPMAHKLTRSYRQFKELWGEEAKQRLAEHRNPLAFEQCITIDDHRAHKKLVNRLKSTAEPAIVIAASGMCQGGRIMNYLSALLPDKRTDVILAGYQAHGTLGRALQQRVESVEIDQAHIPVNAQIHTMSGYSAHAGQSDLMRFIEGITPPSKSIHLIHGEPKAQATLTKVLEGRGYSVSAD</sequence>
<accession>A0ABY5G5J7</accession>
<protein>
    <submittedName>
        <fullName evidence="4">MBL fold metallo-hydrolase</fullName>
    </submittedName>
</protein>
<keyword evidence="1" id="KW-0378">Hydrolase</keyword>
<dbReference type="InterPro" id="IPR001279">
    <property type="entry name" value="Metallo-B-lactamas"/>
</dbReference>
<organism evidence="4 5">
    <name type="scientific">Vibrio pelagius</name>
    <dbReference type="NCBI Taxonomy" id="28169"/>
    <lineage>
        <taxon>Bacteria</taxon>
        <taxon>Pseudomonadati</taxon>
        <taxon>Pseudomonadota</taxon>
        <taxon>Gammaproteobacteria</taxon>
        <taxon>Vibrionales</taxon>
        <taxon>Vibrionaceae</taxon>
        <taxon>Vibrio</taxon>
    </lineage>
</organism>
<proteinExistence type="predicted"/>
<evidence type="ECO:0000313" key="5">
    <source>
        <dbReference type="Proteomes" id="UP001059120"/>
    </source>
</evidence>
<dbReference type="SUPFAM" id="SSF56281">
    <property type="entry name" value="Metallo-hydrolase/oxidoreductase"/>
    <property type="match status" value="1"/>
</dbReference>
<name>A0ABY5G5J7_VIBPE</name>
<evidence type="ECO:0000259" key="2">
    <source>
        <dbReference type="SMART" id="SM00849"/>
    </source>
</evidence>
<dbReference type="CDD" id="cd16295">
    <property type="entry name" value="TTHA0252-CPSF-like_MBL-fold"/>
    <property type="match status" value="1"/>
</dbReference>
<reference evidence="4" key="1">
    <citation type="submission" date="2022-01" db="EMBL/GenBank/DDBJ databases">
        <title>Alginate degradation mechanism of Vibrio pelagius WXL662.</title>
        <authorList>
            <person name="He X."/>
        </authorList>
    </citation>
    <scope>NUCLEOTIDE SEQUENCE</scope>
    <source>
        <strain evidence="4">WXL662</strain>
    </source>
</reference>
<dbReference type="InterPro" id="IPR036866">
    <property type="entry name" value="RibonucZ/Hydroxyglut_hydro"/>
</dbReference>
<dbReference type="PANTHER" id="PTHR11203">
    <property type="entry name" value="CLEAVAGE AND POLYADENYLATION SPECIFICITY FACTOR FAMILY MEMBER"/>
    <property type="match status" value="1"/>
</dbReference>
<dbReference type="Pfam" id="PF07521">
    <property type="entry name" value="RMMBL"/>
    <property type="match status" value="1"/>
</dbReference>
<evidence type="ECO:0000259" key="3">
    <source>
        <dbReference type="SMART" id="SM01027"/>
    </source>
</evidence>
<dbReference type="Pfam" id="PF10996">
    <property type="entry name" value="Beta-Casp"/>
    <property type="match status" value="1"/>
</dbReference>
<evidence type="ECO:0000313" key="4">
    <source>
        <dbReference type="EMBL" id="UTT85447.1"/>
    </source>
</evidence>
<dbReference type="InterPro" id="IPR050698">
    <property type="entry name" value="MBL"/>
</dbReference>
<dbReference type="RefSeq" id="WP_255231354.1">
    <property type="nucleotide sequence ID" value="NZ_CP090614.1"/>
</dbReference>
<evidence type="ECO:0000256" key="1">
    <source>
        <dbReference type="ARBA" id="ARBA00022801"/>
    </source>
</evidence>
<dbReference type="Gene3D" id="3.60.15.10">
    <property type="entry name" value="Ribonuclease Z/Hydroxyacylglutathione hydrolase-like"/>
    <property type="match status" value="1"/>
</dbReference>
<dbReference type="SMART" id="SM01027">
    <property type="entry name" value="Beta-Casp"/>
    <property type="match status" value="1"/>
</dbReference>
<dbReference type="PANTHER" id="PTHR11203:SF37">
    <property type="entry name" value="INTEGRATOR COMPLEX SUBUNIT 11"/>
    <property type="match status" value="1"/>
</dbReference>
<keyword evidence="5" id="KW-1185">Reference proteome</keyword>